<dbReference type="SUPFAM" id="SSF54506">
    <property type="entry name" value="Diaminopimelate epimerase-like"/>
    <property type="match status" value="1"/>
</dbReference>
<evidence type="ECO:0000313" key="4">
    <source>
        <dbReference type="Proteomes" id="UP000256334"/>
    </source>
</evidence>
<evidence type="ECO:0000256" key="1">
    <source>
        <dbReference type="ARBA" id="ARBA00008270"/>
    </source>
</evidence>
<keyword evidence="4" id="KW-1185">Reference proteome</keyword>
<dbReference type="PANTHER" id="PTHR13774">
    <property type="entry name" value="PHENAZINE BIOSYNTHESIS PROTEIN"/>
    <property type="match status" value="1"/>
</dbReference>
<dbReference type="InterPro" id="IPR003719">
    <property type="entry name" value="Phenazine_PhzF-like"/>
</dbReference>
<name>A0A3D9DXP8_9GAMM</name>
<dbReference type="EMBL" id="QRDJ01000007">
    <property type="protein sequence ID" value="REC95129.1"/>
    <property type="molecule type" value="Genomic_DNA"/>
</dbReference>
<evidence type="ECO:0000313" key="3">
    <source>
        <dbReference type="EMBL" id="REC95129.1"/>
    </source>
</evidence>
<accession>A0A3D9DXP8</accession>
<dbReference type="RefSeq" id="WP_115854204.1">
    <property type="nucleotide sequence ID" value="NZ_QRDJ01000007.1"/>
</dbReference>
<dbReference type="NCBIfam" id="TIGR00654">
    <property type="entry name" value="PhzF_family"/>
    <property type="match status" value="1"/>
</dbReference>
<dbReference type="OrthoDB" id="9788221at2"/>
<dbReference type="Pfam" id="PF02567">
    <property type="entry name" value="PhzC-PhzF"/>
    <property type="match status" value="1"/>
</dbReference>
<dbReference type="PIRSF" id="PIRSF016184">
    <property type="entry name" value="PhzC_PhzF"/>
    <property type="match status" value="1"/>
</dbReference>
<dbReference type="AlphaFoldDB" id="A0A3D9DXP8"/>
<feature type="active site" evidence="2">
    <location>
        <position position="57"/>
    </location>
</feature>
<keyword evidence="3" id="KW-0413">Isomerase</keyword>
<organism evidence="3 4">
    <name type="scientific">Kushneria indalinina DSM 14324</name>
    <dbReference type="NCBI Taxonomy" id="1122140"/>
    <lineage>
        <taxon>Bacteria</taxon>
        <taxon>Pseudomonadati</taxon>
        <taxon>Pseudomonadota</taxon>
        <taxon>Gammaproteobacteria</taxon>
        <taxon>Oceanospirillales</taxon>
        <taxon>Halomonadaceae</taxon>
        <taxon>Kushneria</taxon>
    </lineage>
</organism>
<dbReference type="GO" id="GO:0016853">
    <property type="term" value="F:isomerase activity"/>
    <property type="evidence" value="ECO:0007669"/>
    <property type="project" value="UniProtKB-KW"/>
</dbReference>
<protein>
    <submittedName>
        <fullName evidence="3">Trans-2,3-dihydro-3-hydroxyanthranilate isomerase</fullName>
    </submittedName>
</protein>
<sequence>MPLESVIDPREPFLDYLLLDVFTDTPFQGNPLAVFPEAGALGTSAMQRIARELNLSETVFIAATPMPGIFDLRIFTPHQELAFAGHPTIGAAWLLREIGWHDDQLPLKLQVPAGEVPIRFDGAHAWLSTPNPLSIEPSPLSRASAAHLLGLSVEAVIADPVVGFACGSPFHLIALTSIEALTDVRVRPSQLSEALGGEHGVNVYMYVEEGDHSVRARKLCITDQVTEDPATGSAAAPLAGHLALQSSETGTLEYTIVQGIEMGRPSRIGVLVDKSGEAVTAIHVGGMAVVIGEGRLRL</sequence>
<dbReference type="Gene3D" id="3.10.310.10">
    <property type="entry name" value="Diaminopimelate Epimerase, Chain A, domain 1"/>
    <property type="match status" value="2"/>
</dbReference>
<dbReference type="PANTHER" id="PTHR13774:SF32">
    <property type="entry name" value="ANTISENSE-ENHANCING SEQUENCE 1"/>
    <property type="match status" value="1"/>
</dbReference>
<dbReference type="GO" id="GO:0005737">
    <property type="term" value="C:cytoplasm"/>
    <property type="evidence" value="ECO:0007669"/>
    <property type="project" value="TreeGrafter"/>
</dbReference>
<gene>
    <name evidence="3" type="ORF">C8D72_1964</name>
</gene>
<reference evidence="3 4" key="1">
    <citation type="submission" date="2018-07" db="EMBL/GenBank/DDBJ databases">
        <title>Genomic Encyclopedia of Type Strains, Phase IV (KMG-IV): sequencing the most valuable type-strain genomes for metagenomic binning, comparative biology and taxonomic classification.</title>
        <authorList>
            <person name="Goeker M."/>
        </authorList>
    </citation>
    <scope>NUCLEOTIDE SEQUENCE [LARGE SCALE GENOMIC DNA]</scope>
    <source>
        <strain evidence="3 4">DSM 14324</strain>
    </source>
</reference>
<dbReference type="Proteomes" id="UP000256334">
    <property type="component" value="Unassembled WGS sequence"/>
</dbReference>
<comment type="caution">
    <text evidence="3">The sequence shown here is derived from an EMBL/GenBank/DDBJ whole genome shotgun (WGS) entry which is preliminary data.</text>
</comment>
<evidence type="ECO:0000256" key="2">
    <source>
        <dbReference type="PIRSR" id="PIRSR016184-1"/>
    </source>
</evidence>
<proteinExistence type="inferred from homology"/>
<comment type="similarity">
    <text evidence="1">Belongs to the PhzF family.</text>
</comment>